<name>A0A8S3A4D6_9BILA</name>
<dbReference type="SUPFAM" id="SSF74650">
    <property type="entry name" value="Galactose mutarotase-like"/>
    <property type="match status" value="1"/>
</dbReference>
<reference evidence="2" key="1">
    <citation type="submission" date="2021-02" db="EMBL/GenBank/DDBJ databases">
        <authorList>
            <person name="Nowell W R."/>
        </authorList>
    </citation>
    <scope>NUCLEOTIDE SEQUENCE</scope>
</reference>
<dbReference type="InterPro" id="IPR025887">
    <property type="entry name" value="Glyco_hydro_31_N_dom"/>
</dbReference>
<dbReference type="Gene3D" id="2.60.40.1760">
    <property type="entry name" value="glycosyl hydrolase (family 31)"/>
    <property type="match status" value="1"/>
</dbReference>
<evidence type="ECO:0000313" key="3">
    <source>
        <dbReference type="EMBL" id="CAF4826196.1"/>
    </source>
</evidence>
<evidence type="ECO:0000313" key="5">
    <source>
        <dbReference type="Proteomes" id="UP000681967"/>
    </source>
</evidence>
<dbReference type="Pfam" id="PF13802">
    <property type="entry name" value="Gal_mutarotas_2"/>
    <property type="match status" value="1"/>
</dbReference>
<evidence type="ECO:0000313" key="2">
    <source>
        <dbReference type="EMBL" id="CAF4668859.1"/>
    </source>
</evidence>
<dbReference type="GO" id="GO:0005975">
    <property type="term" value="P:carbohydrate metabolic process"/>
    <property type="evidence" value="ECO:0007669"/>
    <property type="project" value="InterPro"/>
</dbReference>
<comment type="caution">
    <text evidence="2">The sequence shown here is derived from an EMBL/GenBank/DDBJ whole genome shotgun (WGS) entry which is preliminary data.</text>
</comment>
<dbReference type="EMBL" id="CAJOBH010112535">
    <property type="protein sequence ID" value="CAF4668859.1"/>
    <property type="molecule type" value="Genomic_DNA"/>
</dbReference>
<proteinExistence type="predicted"/>
<evidence type="ECO:0000313" key="4">
    <source>
        <dbReference type="EMBL" id="CAF4890221.1"/>
    </source>
</evidence>
<dbReference type="GO" id="GO:0030246">
    <property type="term" value="F:carbohydrate binding"/>
    <property type="evidence" value="ECO:0007669"/>
    <property type="project" value="InterPro"/>
</dbReference>
<feature type="domain" description="Glycoside hydrolase family 31 N-terminal" evidence="1">
    <location>
        <begin position="13"/>
        <end position="80"/>
    </location>
</feature>
<organism evidence="2 5">
    <name type="scientific">Rotaria magnacalcarata</name>
    <dbReference type="NCBI Taxonomy" id="392030"/>
    <lineage>
        <taxon>Eukaryota</taxon>
        <taxon>Metazoa</taxon>
        <taxon>Spiralia</taxon>
        <taxon>Gnathifera</taxon>
        <taxon>Rotifera</taxon>
        <taxon>Eurotatoria</taxon>
        <taxon>Bdelloidea</taxon>
        <taxon>Philodinida</taxon>
        <taxon>Philodinidae</taxon>
        <taxon>Rotaria</taxon>
    </lineage>
</organism>
<dbReference type="AlphaFoldDB" id="A0A8S3A4D6"/>
<feature type="non-terminal residue" evidence="2">
    <location>
        <position position="1"/>
    </location>
</feature>
<feature type="non-terminal residue" evidence="2">
    <location>
        <position position="80"/>
    </location>
</feature>
<dbReference type="GO" id="GO:0003824">
    <property type="term" value="F:catalytic activity"/>
    <property type="evidence" value="ECO:0007669"/>
    <property type="project" value="InterPro"/>
</dbReference>
<dbReference type="CDD" id="cd14752">
    <property type="entry name" value="GH31_N"/>
    <property type="match status" value="1"/>
</dbReference>
<sequence>FRHTLTRPTTDDQYYYYGLGEKTGPIDKKFRRYRMRNMDAMGYNAEHTDPLYKHIPFYITLRFDCAFGLFYDTTYDCTFD</sequence>
<dbReference type="InterPro" id="IPR011013">
    <property type="entry name" value="Gal_mutarotase_sf_dom"/>
</dbReference>
<dbReference type="EMBL" id="CAJOBJ010173039">
    <property type="protein sequence ID" value="CAF4890221.1"/>
    <property type="molecule type" value="Genomic_DNA"/>
</dbReference>
<dbReference type="EMBL" id="CAJOBH010145888">
    <property type="protein sequence ID" value="CAF4826196.1"/>
    <property type="molecule type" value="Genomic_DNA"/>
</dbReference>
<protein>
    <recommendedName>
        <fullName evidence="1">Glycoside hydrolase family 31 N-terminal domain-containing protein</fullName>
    </recommendedName>
</protein>
<evidence type="ECO:0000259" key="1">
    <source>
        <dbReference type="Pfam" id="PF13802"/>
    </source>
</evidence>
<dbReference type="Proteomes" id="UP000681720">
    <property type="component" value="Unassembled WGS sequence"/>
</dbReference>
<dbReference type="Proteomes" id="UP000681967">
    <property type="component" value="Unassembled WGS sequence"/>
</dbReference>
<gene>
    <name evidence="2" type="ORF">BYL167_LOCUS42887</name>
    <name evidence="3" type="ORF">BYL167_LOCUS49203</name>
    <name evidence="4" type="ORF">GIL414_LOCUS51302</name>
</gene>
<accession>A0A8S3A4D6</accession>